<keyword evidence="2" id="KW-1133">Transmembrane helix</keyword>
<evidence type="ECO:0000313" key="4">
    <source>
        <dbReference type="Proteomes" id="UP001187315"/>
    </source>
</evidence>
<keyword evidence="2" id="KW-0812">Transmembrane</keyword>
<comment type="caution">
    <text evidence="3">The sequence shown here is derived from an EMBL/GenBank/DDBJ whole genome shotgun (WGS) entry which is preliminary data.</text>
</comment>
<protein>
    <submittedName>
        <fullName evidence="3">Uncharacterized protein</fullName>
    </submittedName>
</protein>
<feature type="transmembrane region" description="Helical" evidence="2">
    <location>
        <begin position="12"/>
        <end position="29"/>
    </location>
</feature>
<sequence>MWLCPAVQTEFAVILCVTFVLLYCTLLCLRAQLLLRDALQGDHLARYTARSSRSPQAITLTNGAGSHFPNRRKHRLHL</sequence>
<evidence type="ECO:0000256" key="1">
    <source>
        <dbReference type="SAM" id="MobiDB-lite"/>
    </source>
</evidence>
<keyword evidence="2" id="KW-0472">Membrane</keyword>
<gene>
    <name evidence="3" type="ORF">Q7C36_005017</name>
</gene>
<dbReference type="EMBL" id="JAVHJS010000004">
    <property type="protein sequence ID" value="KAK2860851.1"/>
    <property type="molecule type" value="Genomic_DNA"/>
</dbReference>
<dbReference type="AlphaFoldDB" id="A0AA88T3B3"/>
<name>A0AA88T3B3_TACVA</name>
<organism evidence="3 4">
    <name type="scientific">Tachysurus vachellii</name>
    <name type="common">Darkbarbel catfish</name>
    <name type="synonym">Pelteobagrus vachellii</name>
    <dbReference type="NCBI Taxonomy" id="175792"/>
    <lineage>
        <taxon>Eukaryota</taxon>
        <taxon>Metazoa</taxon>
        <taxon>Chordata</taxon>
        <taxon>Craniata</taxon>
        <taxon>Vertebrata</taxon>
        <taxon>Euteleostomi</taxon>
        <taxon>Actinopterygii</taxon>
        <taxon>Neopterygii</taxon>
        <taxon>Teleostei</taxon>
        <taxon>Ostariophysi</taxon>
        <taxon>Siluriformes</taxon>
        <taxon>Bagridae</taxon>
        <taxon>Tachysurus</taxon>
    </lineage>
</organism>
<evidence type="ECO:0000313" key="3">
    <source>
        <dbReference type="EMBL" id="KAK2860851.1"/>
    </source>
</evidence>
<dbReference type="Proteomes" id="UP001187315">
    <property type="component" value="Unassembled WGS sequence"/>
</dbReference>
<keyword evidence="4" id="KW-1185">Reference proteome</keyword>
<reference evidence="3" key="1">
    <citation type="submission" date="2023-08" db="EMBL/GenBank/DDBJ databases">
        <title>Pelteobagrus vachellii genome.</title>
        <authorList>
            <person name="Liu H."/>
        </authorList>
    </citation>
    <scope>NUCLEOTIDE SEQUENCE</scope>
    <source>
        <strain evidence="3">PRFRI_2022a</strain>
        <tissue evidence="3">Muscle</tissue>
    </source>
</reference>
<feature type="region of interest" description="Disordered" evidence="1">
    <location>
        <begin position="58"/>
        <end position="78"/>
    </location>
</feature>
<feature type="compositionally biased region" description="Basic residues" evidence="1">
    <location>
        <begin position="69"/>
        <end position="78"/>
    </location>
</feature>
<proteinExistence type="predicted"/>
<evidence type="ECO:0000256" key="2">
    <source>
        <dbReference type="SAM" id="Phobius"/>
    </source>
</evidence>
<accession>A0AA88T3B3</accession>